<dbReference type="Proteomes" id="UP000066124">
    <property type="component" value="Chromosome"/>
</dbReference>
<dbReference type="EMBL" id="CP011947">
    <property type="protein sequence ID" value="AKU06903.1"/>
    <property type="molecule type" value="Genomic_DNA"/>
</dbReference>
<gene>
    <name evidence="1" type="ORF">ABY42_03775</name>
</gene>
<organism evidence="1 2">
    <name type="scientific">Haloferax gibbonsii</name>
    <dbReference type="NCBI Taxonomy" id="35746"/>
    <lineage>
        <taxon>Archaea</taxon>
        <taxon>Methanobacteriati</taxon>
        <taxon>Methanobacteriota</taxon>
        <taxon>Stenosarchaea group</taxon>
        <taxon>Halobacteria</taxon>
        <taxon>Halobacteriales</taxon>
        <taxon>Haloferacaceae</taxon>
        <taxon>Haloferax</taxon>
    </lineage>
</organism>
<evidence type="ECO:0000313" key="1">
    <source>
        <dbReference type="EMBL" id="AKU06903.1"/>
    </source>
</evidence>
<protein>
    <submittedName>
        <fullName evidence="1">Uncharacterized protein</fullName>
    </submittedName>
</protein>
<dbReference type="KEGG" id="hgi:ABY42_03775"/>
<accession>A0A0K1IRH0</accession>
<reference evidence="2" key="1">
    <citation type="journal article" date="2015" name="J. Biotechnol.">
        <title>Complete genome sequence of Haloferax gibbonsii strain ARA6, a potential producer of polyhydroxyalkanoates and halocins isolated from Araruama, Rio de Janeiro, Brasil.</title>
        <authorList>
            <person name="Pinto L.H."/>
            <person name="D'Alincourt Carvalho-Assef A.P."/>
            <person name="Vieira R.P."/>
            <person name="Clementino M.M."/>
            <person name="Albano R.M."/>
        </authorList>
    </citation>
    <scope>NUCLEOTIDE SEQUENCE [LARGE SCALE GENOMIC DNA]</scope>
    <source>
        <strain evidence="2">ARA6</strain>
    </source>
</reference>
<name>A0A0K1IRH0_HALGI</name>
<sequence>MSVTVIDSGPVTRVAFRERYAVADTERRSNRMRAELDRSASAGREVELCWVRPRVVEKY</sequence>
<evidence type="ECO:0000313" key="2">
    <source>
        <dbReference type="Proteomes" id="UP000066124"/>
    </source>
</evidence>
<dbReference type="PATRIC" id="fig|35746.4.peg.802"/>
<proteinExistence type="predicted"/>
<dbReference type="AlphaFoldDB" id="A0A0K1IRH0"/>